<evidence type="ECO:0000313" key="3">
    <source>
        <dbReference type="EMBL" id="TBU53319.1"/>
    </source>
</evidence>
<sequence>MSSPSDMTLDSIFSTYFWMSVIFHLSLAMSVVVVYDWVLSLPRELRLFWAGNARSLSAWLYFANRYIALFSEAGQLLVFVPWSAKGCTRILLATGIPTAISMLAQAAFHGLRTFALSQSWCLSIAVFALTCMPFAAALMDFGYHFTGAQVVDPIFHGCIPRLDYPLSLAHTFTILNRVCAIVADASLIILTWRSLHQHVSHVMTEKGLMGVFLRNGMIYFVALLILNILLLIVFQQPTLHARVTGDPASPTLSPISSILVSHFMLDLQEAYQRSSDIQVWDDSLCTSQHVISSGLIFVPALGSIAAHIDAPHLDTPVAETDSSAYVLGGTTRPL</sequence>
<dbReference type="Proteomes" id="UP000292082">
    <property type="component" value="Unassembled WGS sequence"/>
</dbReference>
<feature type="transmembrane region" description="Helical" evidence="1">
    <location>
        <begin position="174"/>
        <end position="195"/>
    </location>
</feature>
<dbReference type="Pfam" id="PF20151">
    <property type="entry name" value="DUF6533"/>
    <property type="match status" value="1"/>
</dbReference>
<feature type="transmembrane region" description="Helical" evidence="1">
    <location>
        <begin position="16"/>
        <end position="38"/>
    </location>
</feature>
<keyword evidence="1" id="KW-0472">Membrane</keyword>
<proteinExistence type="predicted"/>
<evidence type="ECO:0000256" key="1">
    <source>
        <dbReference type="SAM" id="Phobius"/>
    </source>
</evidence>
<keyword evidence="1" id="KW-0812">Transmembrane</keyword>
<keyword evidence="1" id="KW-1133">Transmembrane helix</keyword>
<dbReference type="InterPro" id="IPR045340">
    <property type="entry name" value="DUF6533"/>
</dbReference>
<gene>
    <name evidence="3" type="ORF">BD310DRAFT_860397</name>
</gene>
<reference evidence="3 4" key="1">
    <citation type="submission" date="2019-01" db="EMBL/GenBank/DDBJ databases">
        <title>Draft genome sequences of three monokaryotic isolates of the white-rot basidiomycete fungus Dichomitus squalens.</title>
        <authorList>
            <consortium name="DOE Joint Genome Institute"/>
            <person name="Lopez S.C."/>
            <person name="Andreopoulos B."/>
            <person name="Pangilinan J."/>
            <person name="Lipzen A."/>
            <person name="Riley R."/>
            <person name="Ahrendt S."/>
            <person name="Ng V."/>
            <person name="Barry K."/>
            <person name="Daum C."/>
            <person name="Grigoriev I.V."/>
            <person name="Hilden K.S."/>
            <person name="Makela M.R."/>
            <person name="de Vries R.P."/>
        </authorList>
    </citation>
    <scope>NUCLEOTIDE SEQUENCE [LARGE SCALE GENOMIC DNA]</scope>
    <source>
        <strain evidence="3 4">CBS 464.89</strain>
    </source>
</reference>
<evidence type="ECO:0000259" key="2">
    <source>
        <dbReference type="Pfam" id="PF20151"/>
    </source>
</evidence>
<name>A0A4Q9PEL7_9APHY</name>
<evidence type="ECO:0000313" key="4">
    <source>
        <dbReference type="Proteomes" id="UP000292082"/>
    </source>
</evidence>
<organism evidence="3 4">
    <name type="scientific">Dichomitus squalens</name>
    <dbReference type="NCBI Taxonomy" id="114155"/>
    <lineage>
        <taxon>Eukaryota</taxon>
        <taxon>Fungi</taxon>
        <taxon>Dikarya</taxon>
        <taxon>Basidiomycota</taxon>
        <taxon>Agaricomycotina</taxon>
        <taxon>Agaricomycetes</taxon>
        <taxon>Polyporales</taxon>
        <taxon>Polyporaceae</taxon>
        <taxon>Dichomitus</taxon>
    </lineage>
</organism>
<feature type="domain" description="DUF6533" evidence="2">
    <location>
        <begin position="25"/>
        <end position="70"/>
    </location>
</feature>
<feature type="transmembrane region" description="Helical" evidence="1">
    <location>
        <begin position="120"/>
        <end position="139"/>
    </location>
</feature>
<feature type="transmembrane region" description="Helical" evidence="1">
    <location>
        <begin position="216"/>
        <end position="234"/>
    </location>
</feature>
<keyword evidence="4" id="KW-1185">Reference proteome</keyword>
<feature type="transmembrane region" description="Helical" evidence="1">
    <location>
        <begin position="59"/>
        <end position="84"/>
    </location>
</feature>
<dbReference type="EMBL" id="ML145217">
    <property type="protein sequence ID" value="TBU53319.1"/>
    <property type="molecule type" value="Genomic_DNA"/>
</dbReference>
<dbReference type="AlphaFoldDB" id="A0A4Q9PEL7"/>
<accession>A0A4Q9PEL7</accession>
<feature type="transmembrane region" description="Helical" evidence="1">
    <location>
        <begin position="90"/>
        <end position="108"/>
    </location>
</feature>
<protein>
    <recommendedName>
        <fullName evidence="2">DUF6533 domain-containing protein</fullName>
    </recommendedName>
</protein>